<organism evidence="1">
    <name type="scientific">Rhizophora mucronata</name>
    <name type="common">Asiatic mangrove</name>
    <dbReference type="NCBI Taxonomy" id="61149"/>
    <lineage>
        <taxon>Eukaryota</taxon>
        <taxon>Viridiplantae</taxon>
        <taxon>Streptophyta</taxon>
        <taxon>Embryophyta</taxon>
        <taxon>Tracheophyta</taxon>
        <taxon>Spermatophyta</taxon>
        <taxon>Magnoliopsida</taxon>
        <taxon>eudicotyledons</taxon>
        <taxon>Gunneridae</taxon>
        <taxon>Pentapetalae</taxon>
        <taxon>rosids</taxon>
        <taxon>fabids</taxon>
        <taxon>Malpighiales</taxon>
        <taxon>Rhizophoraceae</taxon>
        <taxon>Rhizophora</taxon>
    </lineage>
</organism>
<protein>
    <submittedName>
        <fullName evidence="1">Uncharacterized protein</fullName>
    </submittedName>
</protein>
<accession>A0A2P2QP20</accession>
<dbReference type="EMBL" id="GGEC01088213">
    <property type="protein sequence ID" value="MBX68697.1"/>
    <property type="molecule type" value="Transcribed_RNA"/>
</dbReference>
<reference evidence="1" key="1">
    <citation type="submission" date="2018-02" db="EMBL/GenBank/DDBJ databases">
        <title>Rhizophora mucronata_Transcriptome.</title>
        <authorList>
            <person name="Meera S.P."/>
            <person name="Sreeshan A."/>
            <person name="Augustine A."/>
        </authorList>
    </citation>
    <scope>NUCLEOTIDE SEQUENCE</scope>
    <source>
        <tissue evidence="1">Leaf</tissue>
    </source>
</reference>
<evidence type="ECO:0000313" key="1">
    <source>
        <dbReference type="EMBL" id="MBX68697.1"/>
    </source>
</evidence>
<sequence length="30" mass="3511">MQLFIPPKELFSHATQKGRLLDHMLMQGDQ</sequence>
<dbReference type="AlphaFoldDB" id="A0A2P2QP20"/>
<name>A0A2P2QP20_RHIMU</name>
<proteinExistence type="predicted"/>